<dbReference type="InterPro" id="IPR000277">
    <property type="entry name" value="Cys/Met-Metab_PyrdxlP-dep_enz"/>
</dbReference>
<evidence type="ECO:0000256" key="2">
    <source>
        <dbReference type="ARBA" id="ARBA00022898"/>
    </source>
</evidence>
<dbReference type="Gene3D" id="3.40.640.10">
    <property type="entry name" value="Type I PLP-dependent aspartate aminotransferase-like (Major domain)"/>
    <property type="match status" value="1"/>
</dbReference>
<evidence type="ECO:0000256" key="5">
    <source>
        <dbReference type="RuleBase" id="RU362118"/>
    </source>
</evidence>
<dbReference type="Pfam" id="PF01053">
    <property type="entry name" value="Cys_Met_Meta_PP"/>
    <property type="match status" value="1"/>
</dbReference>
<dbReference type="FunFam" id="3.90.1150.10:FF:000063">
    <property type="entry name" value="Probable cystathionine gamma-synthase"/>
    <property type="match status" value="1"/>
</dbReference>
<dbReference type="Proteomes" id="UP000720189">
    <property type="component" value="Unassembled WGS sequence"/>
</dbReference>
<keyword evidence="6" id="KW-0808">Transferase</keyword>
<dbReference type="InterPro" id="IPR015421">
    <property type="entry name" value="PyrdxlP-dep_Trfase_major"/>
</dbReference>
<dbReference type="EMBL" id="JAGMUX010000003">
    <property type="protein sequence ID" value="KAH7264740.1"/>
    <property type="molecule type" value="Genomic_DNA"/>
</dbReference>
<organism evidence="6 7">
    <name type="scientific">Fusarium redolens</name>
    <dbReference type="NCBI Taxonomy" id="48865"/>
    <lineage>
        <taxon>Eukaryota</taxon>
        <taxon>Fungi</taxon>
        <taxon>Dikarya</taxon>
        <taxon>Ascomycota</taxon>
        <taxon>Pezizomycotina</taxon>
        <taxon>Sordariomycetes</taxon>
        <taxon>Hypocreomycetidae</taxon>
        <taxon>Hypocreales</taxon>
        <taxon>Nectriaceae</taxon>
        <taxon>Fusarium</taxon>
        <taxon>Fusarium redolens species complex</taxon>
    </lineage>
</organism>
<comment type="caution">
    <text evidence="6">The sequence shown here is derived from an EMBL/GenBank/DDBJ whole genome shotgun (WGS) entry which is preliminary data.</text>
</comment>
<dbReference type="Gene3D" id="3.90.1150.10">
    <property type="entry name" value="Aspartate Aminotransferase, domain 1"/>
    <property type="match status" value="1"/>
</dbReference>
<gene>
    <name evidence="6" type="ORF">BKA55DRAFT_685231</name>
</gene>
<comment type="cofactor">
    <cofactor evidence="1 5">
        <name>pyridoxal 5'-phosphate</name>
        <dbReference type="ChEBI" id="CHEBI:597326"/>
    </cofactor>
</comment>
<protein>
    <submittedName>
        <fullName evidence="6">Pyridoxal phosphate-dependent transferase</fullName>
    </submittedName>
</protein>
<evidence type="ECO:0000256" key="4">
    <source>
        <dbReference type="ARBA" id="ARBA00061376"/>
    </source>
</evidence>
<dbReference type="OrthoDB" id="310895at2759"/>
<dbReference type="InterPro" id="IPR015422">
    <property type="entry name" value="PyrdxlP-dep_Trfase_small"/>
</dbReference>
<dbReference type="SUPFAM" id="SSF53383">
    <property type="entry name" value="PLP-dependent transferases"/>
    <property type="match status" value="1"/>
</dbReference>
<evidence type="ECO:0000256" key="1">
    <source>
        <dbReference type="ARBA" id="ARBA00001933"/>
    </source>
</evidence>
<dbReference type="GO" id="GO:0019346">
    <property type="term" value="P:transsulfuration"/>
    <property type="evidence" value="ECO:0007669"/>
    <property type="project" value="InterPro"/>
</dbReference>
<evidence type="ECO:0000256" key="3">
    <source>
        <dbReference type="ARBA" id="ARBA00034478"/>
    </source>
</evidence>
<dbReference type="GO" id="GO:0003962">
    <property type="term" value="F:cystathionine gamma-synthase activity"/>
    <property type="evidence" value="ECO:0007669"/>
    <property type="project" value="TreeGrafter"/>
</dbReference>
<comment type="similarity">
    <text evidence="4">Belongs to the trans-sulfuration enzymes family. MET7 subfamily.</text>
</comment>
<dbReference type="AlphaFoldDB" id="A0A9P9HW71"/>
<proteinExistence type="inferred from homology"/>
<dbReference type="InterPro" id="IPR051750">
    <property type="entry name" value="Trans-sulfuration_enzymes"/>
</dbReference>
<reference evidence="6" key="1">
    <citation type="journal article" date="2021" name="Nat. Commun.">
        <title>Genetic determinants of endophytism in the Arabidopsis root mycobiome.</title>
        <authorList>
            <person name="Mesny F."/>
            <person name="Miyauchi S."/>
            <person name="Thiergart T."/>
            <person name="Pickel B."/>
            <person name="Atanasova L."/>
            <person name="Karlsson M."/>
            <person name="Huettel B."/>
            <person name="Barry K.W."/>
            <person name="Haridas S."/>
            <person name="Chen C."/>
            <person name="Bauer D."/>
            <person name="Andreopoulos W."/>
            <person name="Pangilinan J."/>
            <person name="LaButti K."/>
            <person name="Riley R."/>
            <person name="Lipzen A."/>
            <person name="Clum A."/>
            <person name="Drula E."/>
            <person name="Henrissat B."/>
            <person name="Kohler A."/>
            <person name="Grigoriev I.V."/>
            <person name="Martin F.M."/>
            <person name="Hacquard S."/>
        </authorList>
    </citation>
    <scope>NUCLEOTIDE SEQUENCE</scope>
    <source>
        <strain evidence="6">MPI-CAGE-AT-0023</strain>
    </source>
</reference>
<dbReference type="GeneID" id="70228714"/>
<keyword evidence="7" id="KW-1185">Reference proteome</keyword>
<evidence type="ECO:0000313" key="7">
    <source>
        <dbReference type="Proteomes" id="UP000720189"/>
    </source>
</evidence>
<dbReference type="InterPro" id="IPR015424">
    <property type="entry name" value="PyrdxlP-dep_Trfase"/>
</dbReference>
<keyword evidence="2 5" id="KW-0663">Pyridoxal phosphate</keyword>
<dbReference type="PANTHER" id="PTHR42699">
    <property type="match status" value="1"/>
</dbReference>
<name>A0A9P9HW71_FUSRE</name>
<dbReference type="RefSeq" id="XP_046053475.1">
    <property type="nucleotide sequence ID" value="XM_046198760.1"/>
</dbReference>
<sequence length="547" mass="61353">MRAQLGSSLPPGDKHGVSVYIPTWEDTVAWAERDPELIAQLKTGYPRFFVPLVVNELAERFLEWTSEGASGMLTSEFRNELRQSLIEPGRSAMLITACHHAKGLQEYLQRQPDLKAFVFVVEFDGDIHLVKKSENRTDLNKIYVVVYPQRGAREAKAFWQHTGFGISSRRATYWLENAPFLNQDRALPAATLPIQEAKDAKLAIQQRIADSFSTKDNKLKKSDVLLYPTGMSAISHIQDIVSLYTTTTKRTIAIFGFLYVDTFKVLNEIHGYECKLYGATQSDLETLEEDLAAGLELCALFTEFPGNPILGSVDLERIERMSDEYNFLFVVDDTVGTSVNVDVISHCDVVCTSLTKMFSGSCNVMGGSVALNPKGRGHWDIKRRLKVRSVNTYFPLDTIVMEENSADFEDRVIKASQNAEHIADILRKHSSVGQVYYPKGSPTQQLYEKYKRPGKGYGYLLSIRFKTPAAAIAFHDALDVAKGPSLGTNFTLGCAYTLFAHYHELDWAEEYGVVEHLVRISVGIESDKFLDEVIKTALDAAERANKK</sequence>
<dbReference type="GO" id="GO:0030170">
    <property type="term" value="F:pyridoxal phosphate binding"/>
    <property type="evidence" value="ECO:0007669"/>
    <property type="project" value="InterPro"/>
</dbReference>
<accession>A0A9P9HW71</accession>
<comment type="pathway">
    <text evidence="3">Amino-acid biosynthesis; L-methionine biosynthesis via de novo pathway.</text>
</comment>
<evidence type="ECO:0000313" key="6">
    <source>
        <dbReference type="EMBL" id="KAH7264740.1"/>
    </source>
</evidence>
<dbReference type="PANTHER" id="PTHR42699:SF1">
    <property type="entry name" value="CYSTATHIONINE GAMMA-SYNTHASE-RELATED"/>
    <property type="match status" value="1"/>
</dbReference>